<sequence>MEPILENDTPWKICPDMSLKKNLKVAISATSQKVNARSDKKSSVKVGDKLNSLEVVEDEKRKCLSQSAGLNQKPQKVLNLPICDEQITKMRISHLSLRSLREESESRRKINTIKETQYITVRKKVRDNTKRQTVQVLRPAPGDAELKVINISRCRGPKLDKYGRINPHSILGEVEDFKREALKREEFLDLFLKKDVKQVNNHPKKTKLRIRRVMNSKNSLLTWEREMEQWRKQLSHLRGRINRDEGNMIMTRSENARTVQERKELNSYKQDAYP</sequence>
<feature type="non-terminal residue" evidence="2">
    <location>
        <position position="1"/>
    </location>
</feature>
<proteinExistence type="predicted"/>
<feature type="coiled-coil region" evidence="1">
    <location>
        <begin position="213"/>
        <end position="240"/>
    </location>
</feature>
<name>A0AAE0SQL5_9BIVA</name>
<dbReference type="InterPro" id="IPR032707">
    <property type="entry name" value="MYCBPAP"/>
</dbReference>
<dbReference type="PANTHER" id="PTHR48421">
    <property type="entry name" value="MYCBP-ASSOCIATED PROTEIN"/>
    <property type="match status" value="1"/>
</dbReference>
<evidence type="ECO:0000313" key="3">
    <source>
        <dbReference type="Proteomes" id="UP001195483"/>
    </source>
</evidence>
<protein>
    <submittedName>
        <fullName evidence="2">Uncharacterized protein</fullName>
    </submittedName>
</protein>
<dbReference type="Proteomes" id="UP001195483">
    <property type="component" value="Unassembled WGS sequence"/>
</dbReference>
<reference evidence="2" key="2">
    <citation type="journal article" date="2021" name="Genome Biol. Evol.">
        <title>Developing a high-quality reference genome for a parasitic bivalve with doubly uniparental inheritance (Bivalvia: Unionida).</title>
        <authorList>
            <person name="Smith C.H."/>
        </authorList>
    </citation>
    <scope>NUCLEOTIDE SEQUENCE</scope>
    <source>
        <strain evidence="2">CHS0354</strain>
        <tissue evidence="2">Mantle</tissue>
    </source>
</reference>
<comment type="caution">
    <text evidence="2">The sequence shown here is derived from an EMBL/GenBank/DDBJ whole genome shotgun (WGS) entry which is preliminary data.</text>
</comment>
<keyword evidence="3" id="KW-1185">Reference proteome</keyword>
<reference evidence="2" key="3">
    <citation type="submission" date="2023-05" db="EMBL/GenBank/DDBJ databases">
        <authorList>
            <person name="Smith C.H."/>
        </authorList>
    </citation>
    <scope>NUCLEOTIDE SEQUENCE</scope>
    <source>
        <strain evidence="2">CHS0354</strain>
        <tissue evidence="2">Mantle</tissue>
    </source>
</reference>
<accession>A0AAE0SQL5</accession>
<evidence type="ECO:0000313" key="2">
    <source>
        <dbReference type="EMBL" id="KAK3596247.1"/>
    </source>
</evidence>
<evidence type="ECO:0000256" key="1">
    <source>
        <dbReference type="SAM" id="Coils"/>
    </source>
</evidence>
<dbReference type="AlphaFoldDB" id="A0AAE0SQL5"/>
<dbReference type="PANTHER" id="PTHR48421:SF1">
    <property type="entry name" value="MYCBP-ASSOCIATED PROTEIN"/>
    <property type="match status" value="1"/>
</dbReference>
<dbReference type="EMBL" id="JAEAOA010002028">
    <property type="protein sequence ID" value="KAK3596247.1"/>
    <property type="molecule type" value="Genomic_DNA"/>
</dbReference>
<keyword evidence="1" id="KW-0175">Coiled coil</keyword>
<gene>
    <name evidence="2" type="ORF">CHS0354_034491</name>
</gene>
<reference evidence="2" key="1">
    <citation type="journal article" date="2021" name="Genome Biol. Evol.">
        <title>A High-Quality Reference Genome for a Parasitic Bivalve with Doubly Uniparental Inheritance (Bivalvia: Unionida).</title>
        <authorList>
            <person name="Smith C.H."/>
        </authorList>
    </citation>
    <scope>NUCLEOTIDE SEQUENCE</scope>
    <source>
        <strain evidence="2">CHS0354</strain>
    </source>
</reference>
<organism evidence="2 3">
    <name type="scientific">Potamilus streckersoni</name>
    <dbReference type="NCBI Taxonomy" id="2493646"/>
    <lineage>
        <taxon>Eukaryota</taxon>
        <taxon>Metazoa</taxon>
        <taxon>Spiralia</taxon>
        <taxon>Lophotrochozoa</taxon>
        <taxon>Mollusca</taxon>
        <taxon>Bivalvia</taxon>
        <taxon>Autobranchia</taxon>
        <taxon>Heteroconchia</taxon>
        <taxon>Palaeoheterodonta</taxon>
        <taxon>Unionida</taxon>
        <taxon>Unionoidea</taxon>
        <taxon>Unionidae</taxon>
        <taxon>Ambleminae</taxon>
        <taxon>Lampsilini</taxon>
        <taxon>Potamilus</taxon>
    </lineage>
</organism>